<feature type="region of interest" description="Disordered" evidence="1">
    <location>
        <begin position="227"/>
        <end position="246"/>
    </location>
</feature>
<evidence type="ECO:0000313" key="4">
    <source>
        <dbReference type="Proteomes" id="UP001189429"/>
    </source>
</evidence>
<evidence type="ECO:0000313" key="3">
    <source>
        <dbReference type="EMBL" id="CAK0886042.1"/>
    </source>
</evidence>
<sequence length="246" mass="27320">MAWLLQHSGQQEGTTQPSGNKKSKTKESDEVITRRLAVQLEARVRTLEYAQTVQIYLPHDHLLIEDGRKVYQRYLDIVKEEGPQHERGPPELQIFGSNLSAIASWLNEGSSSPAMKKFKGVPERLLLMMSHTDGTGASEWVKEYGFSPTYDQKKARLTLTLLGQVLVGVTAEAAEKLLKEQSEAWGNAAAEATLQKSPLEIVPFTNGVKMMGLNSVMSHILREWGGARKPGRAPRGEMAKLLQGKK</sequence>
<keyword evidence="4" id="KW-1185">Reference proteome</keyword>
<evidence type="ECO:0000313" key="2">
    <source>
        <dbReference type="EMBL" id="CAK0860964.1"/>
    </source>
</evidence>
<evidence type="ECO:0000256" key="1">
    <source>
        <dbReference type="SAM" id="MobiDB-lite"/>
    </source>
</evidence>
<accession>A0ABN9WL39</accession>
<feature type="compositionally biased region" description="Polar residues" evidence="1">
    <location>
        <begin position="7"/>
        <end position="20"/>
    </location>
</feature>
<feature type="region of interest" description="Disordered" evidence="1">
    <location>
        <begin position="1"/>
        <end position="30"/>
    </location>
</feature>
<comment type="caution">
    <text evidence="3">The sequence shown here is derived from an EMBL/GenBank/DDBJ whole genome shotgun (WGS) entry which is preliminary data.</text>
</comment>
<dbReference type="Proteomes" id="UP001189429">
    <property type="component" value="Unassembled WGS sequence"/>
</dbReference>
<name>A0ABN9WL39_9DINO</name>
<organism evidence="3 4">
    <name type="scientific">Prorocentrum cordatum</name>
    <dbReference type="NCBI Taxonomy" id="2364126"/>
    <lineage>
        <taxon>Eukaryota</taxon>
        <taxon>Sar</taxon>
        <taxon>Alveolata</taxon>
        <taxon>Dinophyceae</taxon>
        <taxon>Prorocentrales</taxon>
        <taxon>Prorocentraceae</taxon>
        <taxon>Prorocentrum</taxon>
    </lineage>
</organism>
<proteinExistence type="predicted"/>
<gene>
    <name evidence="2" type="ORF">PCOR1329_LOCUS49778</name>
    <name evidence="3" type="ORF">PCOR1329_LOCUS67488</name>
</gene>
<reference evidence="3" key="1">
    <citation type="submission" date="2023-10" db="EMBL/GenBank/DDBJ databases">
        <authorList>
            <person name="Chen Y."/>
            <person name="Shah S."/>
            <person name="Dougan E. K."/>
            <person name="Thang M."/>
            <person name="Chan C."/>
        </authorList>
    </citation>
    <scope>NUCLEOTIDE SEQUENCE [LARGE SCALE GENOMIC DNA]</scope>
</reference>
<protein>
    <submittedName>
        <fullName evidence="3">Uncharacterized protein</fullName>
    </submittedName>
</protein>
<dbReference type="EMBL" id="CAUYUJ010016027">
    <property type="protein sequence ID" value="CAK0860964.1"/>
    <property type="molecule type" value="Genomic_DNA"/>
</dbReference>
<dbReference type="EMBL" id="CAUYUJ010018749">
    <property type="protein sequence ID" value="CAK0886042.1"/>
    <property type="molecule type" value="Genomic_DNA"/>
</dbReference>